<proteinExistence type="predicted"/>
<comment type="caution">
    <text evidence="2">The sequence shown here is derived from an EMBL/GenBank/DDBJ whole genome shotgun (WGS) entry which is preliminary data.</text>
</comment>
<accession>A0ABW4DC69</accession>
<feature type="coiled-coil region" evidence="1">
    <location>
        <begin position="31"/>
        <end position="58"/>
    </location>
</feature>
<dbReference type="GO" id="GO:0016491">
    <property type="term" value="F:oxidoreductase activity"/>
    <property type="evidence" value="ECO:0007669"/>
    <property type="project" value="UniProtKB-KW"/>
</dbReference>
<protein>
    <submittedName>
        <fullName evidence="2">SDR family NAD(P)-dependent oxidoreductase</fullName>
        <ecNumber evidence="2">1.-.-.-</ecNumber>
    </submittedName>
</protein>
<organism evidence="2 3">
    <name type="scientific">Paenibacillus farraposensis</name>
    <dbReference type="NCBI Taxonomy" id="2807095"/>
    <lineage>
        <taxon>Bacteria</taxon>
        <taxon>Bacillati</taxon>
        <taxon>Bacillota</taxon>
        <taxon>Bacilli</taxon>
        <taxon>Bacillales</taxon>
        <taxon>Paenibacillaceae</taxon>
        <taxon>Paenibacillus</taxon>
    </lineage>
</organism>
<dbReference type="Proteomes" id="UP001597340">
    <property type="component" value="Unassembled WGS sequence"/>
</dbReference>
<evidence type="ECO:0000313" key="3">
    <source>
        <dbReference type="Proteomes" id="UP001597340"/>
    </source>
</evidence>
<reference evidence="3" key="1">
    <citation type="journal article" date="2019" name="Int. J. Syst. Evol. Microbiol.">
        <title>The Global Catalogue of Microorganisms (GCM) 10K type strain sequencing project: providing services to taxonomists for standard genome sequencing and annotation.</title>
        <authorList>
            <consortium name="The Broad Institute Genomics Platform"/>
            <consortium name="The Broad Institute Genome Sequencing Center for Infectious Disease"/>
            <person name="Wu L."/>
            <person name="Ma J."/>
        </authorList>
    </citation>
    <scope>NUCLEOTIDE SEQUENCE [LARGE SCALE GENOMIC DNA]</scope>
    <source>
        <strain evidence="3">CCM 9147</strain>
    </source>
</reference>
<dbReference type="CDD" id="cd05233">
    <property type="entry name" value="SDR_c"/>
    <property type="match status" value="1"/>
</dbReference>
<keyword evidence="2" id="KW-0560">Oxidoreductase</keyword>
<dbReference type="EC" id="1.-.-.-" evidence="2"/>
<dbReference type="EMBL" id="JBHTNZ010000007">
    <property type="protein sequence ID" value="MFD1461373.1"/>
    <property type="molecule type" value="Genomic_DNA"/>
</dbReference>
<dbReference type="Pfam" id="PF00106">
    <property type="entry name" value="adh_short"/>
    <property type="match status" value="1"/>
</dbReference>
<dbReference type="SUPFAM" id="SSF51735">
    <property type="entry name" value="NAD(P)-binding Rossmann-fold domains"/>
    <property type="match status" value="1"/>
</dbReference>
<dbReference type="InterPro" id="IPR002347">
    <property type="entry name" value="SDR_fam"/>
</dbReference>
<evidence type="ECO:0000256" key="1">
    <source>
        <dbReference type="SAM" id="Coils"/>
    </source>
</evidence>
<dbReference type="PANTHER" id="PTHR43431">
    <property type="entry name" value="OXIDOREDUCTASE, SHORT CHAIN DEHYDROGENASE/REDUCTASE FAMILY (AFU_ORTHOLOGUE AFUA_5G14000)"/>
    <property type="match status" value="1"/>
</dbReference>
<dbReference type="InterPro" id="IPR036291">
    <property type="entry name" value="NAD(P)-bd_dom_sf"/>
</dbReference>
<dbReference type="PANTHER" id="PTHR43431:SF7">
    <property type="entry name" value="OXIDOREDUCTASE, SHORT CHAIN DEHYDROGENASE_REDUCTASE FAMILY (AFU_ORTHOLOGUE AFUA_5G14000)"/>
    <property type="match status" value="1"/>
</dbReference>
<dbReference type="Gene3D" id="3.40.50.720">
    <property type="entry name" value="NAD(P)-binding Rossmann-like Domain"/>
    <property type="match status" value="1"/>
</dbReference>
<evidence type="ECO:0000313" key="2">
    <source>
        <dbReference type="EMBL" id="MFD1461373.1"/>
    </source>
</evidence>
<dbReference type="RefSeq" id="WP_229524853.1">
    <property type="nucleotide sequence ID" value="NZ_JAFFQR010000079.1"/>
</dbReference>
<gene>
    <name evidence="2" type="ORF">ACFQ5D_07975</name>
</gene>
<keyword evidence="1" id="KW-0175">Coiled coil</keyword>
<name>A0ABW4DC69_9BACL</name>
<keyword evidence="3" id="KW-1185">Reference proteome</keyword>
<sequence length="219" mass="23979">MKNIVIVGAGPGLGMSIAKKFGKNGFRVALIARNEEKLNQLVSELEQLGIEAASFQADILNKAQISLAFAAIKEKYGFIDVVEYSPTPSIDTVATALDVTEENALYQFQFNVLGAISSIREVLPDMLDKQSGALLFTTGGAAIDPVPMMGNVGIAVSGLRNYIINLNSELKDKGIYAGHVSIGIWMQPNSRVQDKIADIWYDMYTKRDRVEEFITEDKV</sequence>